<evidence type="ECO:0000256" key="1">
    <source>
        <dbReference type="SAM" id="SignalP"/>
    </source>
</evidence>
<evidence type="ECO:0000313" key="2">
    <source>
        <dbReference type="EMBL" id="AHB50293.1"/>
    </source>
</evidence>
<dbReference type="OrthoDB" id="7931437at2"/>
<dbReference type="PATRIC" id="fig|1029756.8.peg.2823"/>
<feature type="chain" id="PRO_5004740705" evidence="1">
    <location>
        <begin position="24"/>
        <end position="222"/>
    </location>
</feature>
<proteinExistence type="predicted"/>
<keyword evidence="1" id="KW-0732">Signal</keyword>
<organism evidence="2 3">
    <name type="scientific">Hyphomicrobium nitrativorans NL23</name>
    <dbReference type="NCBI Taxonomy" id="1029756"/>
    <lineage>
        <taxon>Bacteria</taxon>
        <taxon>Pseudomonadati</taxon>
        <taxon>Pseudomonadota</taxon>
        <taxon>Alphaproteobacteria</taxon>
        <taxon>Hyphomicrobiales</taxon>
        <taxon>Hyphomicrobiaceae</taxon>
        <taxon>Hyphomicrobium</taxon>
    </lineage>
</organism>
<dbReference type="EMBL" id="CP006912">
    <property type="protein sequence ID" value="AHB50293.1"/>
    <property type="molecule type" value="Genomic_DNA"/>
</dbReference>
<feature type="signal peptide" evidence="1">
    <location>
        <begin position="1"/>
        <end position="23"/>
    </location>
</feature>
<dbReference type="HOGENOM" id="CLU_1243924_0_0_5"/>
<protein>
    <submittedName>
        <fullName evidence="2">Uncharacterized protein</fullName>
    </submittedName>
</protein>
<name>V5SIE9_9HYPH</name>
<reference evidence="2 3" key="1">
    <citation type="journal article" date="2014" name="Genome Announc.">
        <title>Complete Genome Sequence of Hyphomicrobium nitrativorans Strain NL23, a Denitrifying Bacterium Isolated from Biofilm of a Methanol-Fed Denitrification System Treating Seawater at the Montreal Biodome.</title>
        <authorList>
            <person name="Martineau C."/>
            <person name="Villeneuve C."/>
            <person name="Mauffrey F."/>
            <person name="Villemur R."/>
        </authorList>
    </citation>
    <scope>NUCLEOTIDE SEQUENCE [LARGE SCALE GENOMIC DNA]</scope>
    <source>
        <strain evidence="2">NL23</strain>
    </source>
</reference>
<evidence type="ECO:0000313" key="3">
    <source>
        <dbReference type="Proteomes" id="UP000018542"/>
    </source>
</evidence>
<accession>V5SIE9</accession>
<dbReference type="AlphaFoldDB" id="V5SIE9"/>
<sequence>MRFVCRSVWALGLCFTVPHIAHADAISDNLNVLRMSPPLAAYTPGTIARGHLDKRTYQRTGEKLLKVNVVRCRAPFDKDGIEENLDSAAFAVRDQKTFGLNAGWANLLNASFKGSYVEDVTLTFTGTIYEYTEDKLAALRRACLGSANPKGDESRFQFQIVRQAVGRFEYQIKYSSAANANLKVNIANKLAAELGGGGEIGRDGKITIPRGAMAYPLWRENW</sequence>
<dbReference type="Proteomes" id="UP000018542">
    <property type="component" value="Chromosome"/>
</dbReference>
<dbReference type="RefSeq" id="WP_023788033.1">
    <property type="nucleotide sequence ID" value="NC_022997.1"/>
</dbReference>
<keyword evidence="3" id="KW-1185">Reference proteome</keyword>
<dbReference type="KEGG" id="hni:W911_13545"/>
<gene>
    <name evidence="2" type="ORF">W911_13545</name>
</gene>